<name>A0ABQ4WVF4_9ASTR</name>
<keyword evidence="3" id="KW-1185">Reference proteome</keyword>
<organism evidence="2 3">
    <name type="scientific">Tanacetum coccineum</name>
    <dbReference type="NCBI Taxonomy" id="301880"/>
    <lineage>
        <taxon>Eukaryota</taxon>
        <taxon>Viridiplantae</taxon>
        <taxon>Streptophyta</taxon>
        <taxon>Embryophyta</taxon>
        <taxon>Tracheophyta</taxon>
        <taxon>Spermatophyta</taxon>
        <taxon>Magnoliopsida</taxon>
        <taxon>eudicotyledons</taxon>
        <taxon>Gunneridae</taxon>
        <taxon>Pentapetalae</taxon>
        <taxon>asterids</taxon>
        <taxon>campanulids</taxon>
        <taxon>Asterales</taxon>
        <taxon>Asteraceae</taxon>
        <taxon>Asteroideae</taxon>
        <taxon>Anthemideae</taxon>
        <taxon>Anthemidinae</taxon>
        <taxon>Tanacetum</taxon>
    </lineage>
</organism>
<evidence type="ECO:0000313" key="2">
    <source>
        <dbReference type="EMBL" id="GJS56882.1"/>
    </source>
</evidence>
<feature type="region of interest" description="Disordered" evidence="1">
    <location>
        <begin position="37"/>
        <end position="59"/>
    </location>
</feature>
<sequence length="205" mass="22579">MGMVLLEIRGAGSTAVSSSNLHKAFLNESVEQGRITGEGNYGWKSGNKEGGKRTEKKEESRALVTVDGGKCCKWRTQENHKETLKNKGILTSGCYRHIEGTSLPCCLQDFNGGLVALDQGVKAILLLKLAEDDSEKYLHLRIFYEVLLMVSLQLSYDDEATEAEFKNLENSVNVSPNPHQELKLPLILKTLILGAPTSAVQQEQS</sequence>
<accession>A0ABQ4WVF4</accession>
<comment type="caution">
    <text evidence="2">The sequence shown here is derived from an EMBL/GenBank/DDBJ whole genome shotgun (WGS) entry which is preliminary data.</text>
</comment>
<protein>
    <submittedName>
        <fullName evidence="2">Uncharacterized protein</fullName>
    </submittedName>
</protein>
<feature type="compositionally biased region" description="Basic and acidic residues" evidence="1">
    <location>
        <begin position="46"/>
        <end position="59"/>
    </location>
</feature>
<gene>
    <name evidence="2" type="ORF">Tco_0651666</name>
</gene>
<evidence type="ECO:0000256" key="1">
    <source>
        <dbReference type="SAM" id="MobiDB-lite"/>
    </source>
</evidence>
<evidence type="ECO:0000313" key="3">
    <source>
        <dbReference type="Proteomes" id="UP001151760"/>
    </source>
</evidence>
<reference evidence="2" key="1">
    <citation type="journal article" date="2022" name="Int. J. Mol. Sci.">
        <title>Draft Genome of Tanacetum Coccineum: Genomic Comparison of Closely Related Tanacetum-Family Plants.</title>
        <authorList>
            <person name="Yamashiro T."/>
            <person name="Shiraishi A."/>
            <person name="Nakayama K."/>
            <person name="Satake H."/>
        </authorList>
    </citation>
    <scope>NUCLEOTIDE SEQUENCE</scope>
</reference>
<reference evidence="2" key="2">
    <citation type="submission" date="2022-01" db="EMBL/GenBank/DDBJ databases">
        <authorList>
            <person name="Yamashiro T."/>
            <person name="Shiraishi A."/>
            <person name="Satake H."/>
            <person name="Nakayama K."/>
        </authorList>
    </citation>
    <scope>NUCLEOTIDE SEQUENCE</scope>
</reference>
<proteinExistence type="predicted"/>
<dbReference type="Proteomes" id="UP001151760">
    <property type="component" value="Unassembled WGS sequence"/>
</dbReference>
<dbReference type="EMBL" id="BQNB010008967">
    <property type="protein sequence ID" value="GJS56882.1"/>
    <property type="molecule type" value="Genomic_DNA"/>
</dbReference>